<keyword evidence="2" id="KW-1185">Reference proteome</keyword>
<accession>A0ACC3BA25</accession>
<reference evidence="1 2" key="1">
    <citation type="journal article" date="2023" name="ACS Omega">
        <title>Identification of the Neoaspergillic Acid Biosynthesis Gene Cluster by Establishing an In Vitro CRISPR-Ribonucleoprotein Genetic System in Aspergillus melleus.</title>
        <authorList>
            <person name="Yuan B."/>
            <person name="Grau M.F."/>
            <person name="Murata R.M."/>
            <person name="Torok T."/>
            <person name="Venkateswaran K."/>
            <person name="Stajich J.E."/>
            <person name="Wang C.C.C."/>
        </authorList>
    </citation>
    <scope>NUCLEOTIDE SEQUENCE [LARGE SCALE GENOMIC DNA]</scope>
    <source>
        <strain evidence="1 2">IMV 1140</strain>
    </source>
</reference>
<protein>
    <submittedName>
        <fullName evidence="1">Uncharacterized protein</fullName>
    </submittedName>
</protein>
<sequence>MTSSSSSPSSVTLMVIVTNVGEYYKHWGLLLDDSDNPQLGDNFLQVKGPLGAHWYESEKVVFHKVPGLVDLAYLCEVNVNLLDTVREIARKVPLSNDMPVWNSQDYVVSLLDNLEARGILDSTDKNYARQKLYVCNIRQGVNRKVW</sequence>
<name>A0ACC3BA25_9EURO</name>
<dbReference type="EMBL" id="JAOPJF010000011">
    <property type="protein sequence ID" value="KAK1147513.1"/>
    <property type="molecule type" value="Genomic_DNA"/>
</dbReference>
<evidence type="ECO:0000313" key="2">
    <source>
        <dbReference type="Proteomes" id="UP001177260"/>
    </source>
</evidence>
<evidence type="ECO:0000313" key="1">
    <source>
        <dbReference type="EMBL" id="KAK1147513.1"/>
    </source>
</evidence>
<gene>
    <name evidence="1" type="ORF">N8T08_000853</name>
</gene>
<comment type="caution">
    <text evidence="1">The sequence shown here is derived from an EMBL/GenBank/DDBJ whole genome shotgun (WGS) entry which is preliminary data.</text>
</comment>
<dbReference type="Proteomes" id="UP001177260">
    <property type="component" value="Unassembled WGS sequence"/>
</dbReference>
<organism evidence="1 2">
    <name type="scientific">Aspergillus melleus</name>
    <dbReference type="NCBI Taxonomy" id="138277"/>
    <lineage>
        <taxon>Eukaryota</taxon>
        <taxon>Fungi</taxon>
        <taxon>Dikarya</taxon>
        <taxon>Ascomycota</taxon>
        <taxon>Pezizomycotina</taxon>
        <taxon>Eurotiomycetes</taxon>
        <taxon>Eurotiomycetidae</taxon>
        <taxon>Eurotiales</taxon>
        <taxon>Aspergillaceae</taxon>
        <taxon>Aspergillus</taxon>
        <taxon>Aspergillus subgen. Circumdati</taxon>
    </lineage>
</organism>
<proteinExistence type="predicted"/>